<keyword evidence="1" id="KW-0472">Membrane</keyword>
<gene>
    <name evidence="2" type="ORF">HRR80_000043</name>
</gene>
<protein>
    <submittedName>
        <fullName evidence="2">Uncharacterized protein</fullName>
    </submittedName>
</protein>
<evidence type="ECO:0000256" key="1">
    <source>
        <dbReference type="SAM" id="Phobius"/>
    </source>
</evidence>
<accession>A0AAN6IXR5</accession>
<feature type="transmembrane region" description="Helical" evidence="1">
    <location>
        <begin position="12"/>
        <end position="33"/>
    </location>
</feature>
<dbReference type="Proteomes" id="UP001161757">
    <property type="component" value="Unassembled WGS sequence"/>
</dbReference>
<organism evidence="2 3">
    <name type="scientific">Exophiala dermatitidis</name>
    <name type="common">Black yeast-like fungus</name>
    <name type="synonym">Wangiella dermatitidis</name>
    <dbReference type="NCBI Taxonomy" id="5970"/>
    <lineage>
        <taxon>Eukaryota</taxon>
        <taxon>Fungi</taxon>
        <taxon>Dikarya</taxon>
        <taxon>Ascomycota</taxon>
        <taxon>Pezizomycotina</taxon>
        <taxon>Eurotiomycetes</taxon>
        <taxon>Chaetothyriomycetidae</taxon>
        <taxon>Chaetothyriales</taxon>
        <taxon>Herpotrichiellaceae</taxon>
        <taxon>Exophiala</taxon>
    </lineage>
</organism>
<name>A0AAN6IXR5_EXODE</name>
<keyword evidence="1" id="KW-1133">Transmembrane helix</keyword>
<dbReference type="EMBL" id="JAJGCB010000001">
    <property type="protein sequence ID" value="KAJ8995265.1"/>
    <property type="molecule type" value="Genomic_DNA"/>
</dbReference>
<proteinExistence type="predicted"/>
<sequence>MAIPLEAVLSLVFGIFMAIAALISICQGAYLTARHERINARRDQVFELEACL</sequence>
<evidence type="ECO:0000313" key="2">
    <source>
        <dbReference type="EMBL" id="KAJ8995265.1"/>
    </source>
</evidence>
<reference evidence="2" key="1">
    <citation type="submission" date="2023-01" db="EMBL/GenBank/DDBJ databases">
        <title>Exophiala dermititidis isolated from Cystic Fibrosis Patient.</title>
        <authorList>
            <person name="Kurbessoian T."/>
            <person name="Crocker A."/>
            <person name="Murante D."/>
            <person name="Hogan D.A."/>
            <person name="Stajich J.E."/>
        </authorList>
    </citation>
    <scope>NUCLEOTIDE SEQUENCE</scope>
    <source>
        <strain evidence="2">Ex8</strain>
    </source>
</reference>
<evidence type="ECO:0000313" key="3">
    <source>
        <dbReference type="Proteomes" id="UP001161757"/>
    </source>
</evidence>
<dbReference type="AlphaFoldDB" id="A0AAN6IXR5"/>
<keyword evidence="1" id="KW-0812">Transmembrane</keyword>
<comment type="caution">
    <text evidence="2">The sequence shown here is derived from an EMBL/GenBank/DDBJ whole genome shotgun (WGS) entry which is preliminary data.</text>
</comment>